<feature type="transmembrane region" description="Helical" evidence="1">
    <location>
        <begin position="94"/>
        <end position="116"/>
    </location>
</feature>
<dbReference type="EMBL" id="QOVN01000004">
    <property type="protein sequence ID" value="RXG28539.1"/>
    <property type="molecule type" value="Genomic_DNA"/>
</dbReference>
<keyword evidence="1" id="KW-0812">Transmembrane</keyword>
<keyword evidence="4" id="KW-1185">Reference proteome</keyword>
<feature type="transmembrane region" description="Helical" evidence="1">
    <location>
        <begin position="200"/>
        <end position="220"/>
    </location>
</feature>
<feature type="transmembrane region" description="Helical" evidence="1">
    <location>
        <begin position="122"/>
        <end position="141"/>
    </location>
</feature>
<dbReference type="PANTHER" id="PTHR40407">
    <property type="entry name" value="MEMBRANE PROTEIN-LIKE PROTEIN"/>
    <property type="match status" value="1"/>
</dbReference>
<proteinExistence type="predicted"/>
<organism evidence="3 4">
    <name type="scientific">Leeuwenhoekiella palythoae</name>
    <dbReference type="NCBI Taxonomy" id="573501"/>
    <lineage>
        <taxon>Bacteria</taxon>
        <taxon>Pseudomonadati</taxon>
        <taxon>Bacteroidota</taxon>
        <taxon>Flavobacteriia</taxon>
        <taxon>Flavobacteriales</taxon>
        <taxon>Flavobacteriaceae</taxon>
        <taxon>Leeuwenhoekiella</taxon>
    </lineage>
</organism>
<name>A0ABY0D1A5_9FLAO</name>
<feature type="domain" description="Heparan-alpha-glucosaminide N-acetyltransferase catalytic" evidence="2">
    <location>
        <begin position="13"/>
        <end position="220"/>
    </location>
</feature>
<keyword evidence="1" id="KW-0472">Membrane</keyword>
<evidence type="ECO:0000259" key="2">
    <source>
        <dbReference type="Pfam" id="PF07786"/>
    </source>
</evidence>
<dbReference type="RefSeq" id="WP_206633735.1">
    <property type="nucleotide sequence ID" value="NZ_FQXT01000001.1"/>
</dbReference>
<keyword evidence="1" id="KW-1133">Transmembrane helix</keyword>
<protein>
    <recommendedName>
        <fullName evidence="2">Heparan-alpha-glucosaminide N-acetyltransferase catalytic domain-containing protein</fullName>
    </recommendedName>
</protein>
<evidence type="ECO:0000313" key="3">
    <source>
        <dbReference type="EMBL" id="RXG28539.1"/>
    </source>
</evidence>
<dbReference type="PANTHER" id="PTHR40407:SF1">
    <property type="entry name" value="HEPARAN-ALPHA-GLUCOSAMINIDE N-ACETYLTRANSFERASE CATALYTIC DOMAIN-CONTAINING PROTEIN"/>
    <property type="match status" value="1"/>
</dbReference>
<sequence length="228" mass="26045">MTPENALNAKSKRIHAIDILRGLVILLMLVDHTRERFFLHEQVTDPMQIDATSTSLFFTRLTAHFCAPIFVFLTGLSAWLYAHPRQKPQRSASGFLFKRGLFLILLEVTLINFSWFGSYQALYLQVMWAIGLSMIALALLVKMPRYLIGVLGLLIVFGHNALTPISFTPEEWMYPIWTILHDRGYLIQDAMIPVKISYPLLPWIGVIAVGYFAGPVYDAALQVQQRYK</sequence>
<feature type="transmembrane region" description="Helical" evidence="1">
    <location>
        <begin position="61"/>
        <end position="82"/>
    </location>
</feature>
<gene>
    <name evidence="3" type="ORF">DSM01_1999</name>
</gene>
<dbReference type="Pfam" id="PF07786">
    <property type="entry name" value="HGSNAT_cat"/>
    <property type="match status" value="1"/>
</dbReference>
<evidence type="ECO:0000313" key="4">
    <source>
        <dbReference type="Proteomes" id="UP000290037"/>
    </source>
</evidence>
<comment type="caution">
    <text evidence="3">The sequence shown here is derived from an EMBL/GenBank/DDBJ whole genome shotgun (WGS) entry which is preliminary data.</text>
</comment>
<accession>A0ABY0D1A5</accession>
<evidence type="ECO:0000256" key="1">
    <source>
        <dbReference type="SAM" id="Phobius"/>
    </source>
</evidence>
<dbReference type="Proteomes" id="UP000290037">
    <property type="component" value="Unassembled WGS sequence"/>
</dbReference>
<reference evidence="3 4" key="1">
    <citation type="submission" date="2018-07" db="EMBL/GenBank/DDBJ databases">
        <title>Leeuwenhoekiella genomics.</title>
        <authorList>
            <person name="Tahon G."/>
            <person name="Willems A."/>
        </authorList>
    </citation>
    <scope>NUCLEOTIDE SEQUENCE [LARGE SCALE GENOMIC DNA]</scope>
    <source>
        <strain evidence="3 4">LMG 24856</strain>
    </source>
</reference>
<dbReference type="InterPro" id="IPR012429">
    <property type="entry name" value="HGSNAT_cat"/>
</dbReference>
<feature type="transmembrane region" description="Helical" evidence="1">
    <location>
        <begin position="146"/>
        <end position="167"/>
    </location>
</feature>